<dbReference type="PROSITE" id="PS50931">
    <property type="entry name" value="HTH_LYSR"/>
    <property type="match status" value="1"/>
</dbReference>
<dbReference type="InterPro" id="IPR036388">
    <property type="entry name" value="WH-like_DNA-bd_sf"/>
</dbReference>
<comment type="similarity">
    <text evidence="1">Belongs to the LysR transcriptional regulatory family.</text>
</comment>
<dbReference type="InterPro" id="IPR036390">
    <property type="entry name" value="WH_DNA-bd_sf"/>
</dbReference>
<gene>
    <name evidence="6" type="ORF">GXW79_11855</name>
</gene>
<evidence type="ECO:0000256" key="3">
    <source>
        <dbReference type="ARBA" id="ARBA00023125"/>
    </source>
</evidence>
<evidence type="ECO:0000256" key="1">
    <source>
        <dbReference type="ARBA" id="ARBA00009437"/>
    </source>
</evidence>
<reference evidence="6" key="1">
    <citation type="submission" date="2020-01" db="EMBL/GenBank/DDBJ databases">
        <authorList>
            <person name="Rat A."/>
        </authorList>
    </citation>
    <scope>NUCLEOTIDE SEQUENCE</scope>
    <source>
        <strain evidence="6">LMG 28251</strain>
    </source>
</reference>
<dbReference type="SUPFAM" id="SSF46785">
    <property type="entry name" value="Winged helix' DNA-binding domain"/>
    <property type="match status" value="1"/>
</dbReference>
<dbReference type="GO" id="GO:0003700">
    <property type="term" value="F:DNA-binding transcription factor activity"/>
    <property type="evidence" value="ECO:0007669"/>
    <property type="project" value="InterPro"/>
</dbReference>
<dbReference type="InterPro" id="IPR000847">
    <property type="entry name" value="LysR_HTH_N"/>
</dbReference>
<evidence type="ECO:0000313" key="6">
    <source>
        <dbReference type="EMBL" id="MBR0655768.1"/>
    </source>
</evidence>
<dbReference type="PANTHER" id="PTHR30346">
    <property type="entry name" value="TRANSCRIPTIONAL DUAL REGULATOR HCAR-RELATED"/>
    <property type="match status" value="1"/>
</dbReference>
<dbReference type="Gene3D" id="3.40.190.10">
    <property type="entry name" value="Periplasmic binding protein-like II"/>
    <property type="match status" value="2"/>
</dbReference>
<keyword evidence="3" id="KW-0238">DNA-binding</keyword>
<evidence type="ECO:0000259" key="5">
    <source>
        <dbReference type="PROSITE" id="PS50931"/>
    </source>
</evidence>
<comment type="caution">
    <text evidence="6">The sequence shown here is derived from an EMBL/GenBank/DDBJ whole genome shotgun (WGS) entry which is preliminary data.</text>
</comment>
<evidence type="ECO:0000256" key="2">
    <source>
        <dbReference type="ARBA" id="ARBA00023015"/>
    </source>
</evidence>
<dbReference type="AlphaFoldDB" id="A0AAF1KPD2"/>
<dbReference type="GO" id="GO:0003677">
    <property type="term" value="F:DNA binding"/>
    <property type="evidence" value="ECO:0007669"/>
    <property type="project" value="UniProtKB-KW"/>
</dbReference>
<evidence type="ECO:0000256" key="4">
    <source>
        <dbReference type="ARBA" id="ARBA00023163"/>
    </source>
</evidence>
<name>A0AAF1KPD2_9PROT</name>
<evidence type="ECO:0000313" key="7">
    <source>
        <dbReference type="Proteomes" id="UP001196068"/>
    </source>
</evidence>
<dbReference type="Proteomes" id="UP001196068">
    <property type="component" value="Unassembled WGS sequence"/>
</dbReference>
<feature type="domain" description="HTH lysR-type" evidence="5">
    <location>
        <begin position="1"/>
        <end position="58"/>
    </location>
</feature>
<dbReference type="EMBL" id="JAAEDH010000012">
    <property type="protein sequence ID" value="MBR0655768.1"/>
    <property type="molecule type" value="Genomic_DNA"/>
</dbReference>
<sequence length="310" mass="33758">MELRHLRYFLAVAEELNVTRAALRVGIAQPPLTQQIQALEAELGVALFHRIGRRIELSAAGTVFLAETRAVLDRAAQAVAMARRAGRGEIGKLRIGFTSSASFSPFVTEVLKTYRAQWPEVEVALEEHRSALLIAALKADDLDAAFVRPPLTPDAAIEVQWLVREPMVAAVPVDHSAAGRRAVRLEALRDDPFILYPRRGGSGLSDQIVSECLRLGFSPRVGQEAPELAAAINFVAAGMGIAVVPACMRHLRPDAVRFLTLERSRLRAELGLAQGRADRSETVCKLAHLAGEVLIQGHSRALRGSEYVKS</sequence>
<dbReference type="FunFam" id="1.10.10.10:FF:000001">
    <property type="entry name" value="LysR family transcriptional regulator"/>
    <property type="match status" value="1"/>
</dbReference>
<keyword evidence="2" id="KW-0805">Transcription regulation</keyword>
<accession>A0AAF1KPD2</accession>
<dbReference type="PANTHER" id="PTHR30346:SF30">
    <property type="entry name" value="SMALL NEUTRAL PROTEASE REGULATORY PROTEIN"/>
    <property type="match status" value="1"/>
</dbReference>
<protein>
    <submittedName>
        <fullName evidence="6">LysR family transcriptional regulator</fullName>
    </submittedName>
</protein>
<reference evidence="6" key="2">
    <citation type="journal article" date="2021" name="Syst. Appl. Microbiol.">
        <title>Roseomonas hellenica sp. nov., isolated from roots of wild-growing Alkanna tinctoria.</title>
        <authorList>
            <person name="Rat A."/>
            <person name="Naranjo H.D."/>
            <person name="Lebbe L."/>
            <person name="Cnockaert M."/>
            <person name="Krigas N."/>
            <person name="Grigoriadou K."/>
            <person name="Maloupa E."/>
            <person name="Willems A."/>
        </authorList>
    </citation>
    <scope>NUCLEOTIDE SEQUENCE</scope>
    <source>
        <strain evidence="6">LMG 28251</strain>
    </source>
</reference>
<dbReference type="PRINTS" id="PR00039">
    <property type="entry name" value="HTHLYSR"/>
</dbReference>
<keyword evidence="4" id="KW-0804">Transcription</keyword>
<dbReference type="Gene3D" id="1.10.10.10">
    <property type="entry name" value="Winged helix-like DNA-binding domain superfamily/Winged helix DNA-binding domain"/>
    <property type="match status" value="1"/>
</dbReference>
<organism evidence="6 7">
    <name type="scientific">Plastoroseomonas arctica</name>
    <dbReference type="NCBI Taxonomy" id="1509237"/>
    <lineage>
        <taxon>Bacteria</taxon>
        <taxon>Pseudomonadati</taxon>
        <taxon>Pseudomonadota</taxon>
        <taxon>Alphaproteobacteria</taxon>
        <taxon>Acetobacterales</taxon>
        <taxon>Acetobacteraceae</taxon>
        <taxon>Plastoroseomonas</taxon>
    </lineage>
</organism>
<proteinExistence type="inferred from homology"/>
<dbReference type="Pfam" id="PF03466">
    <property type="entry name" value="LysR_substrate"/>
    <property type="match status" value="1"/>
</dbReference>
<dbReference type="RefSeq" id="WP_211874604.1">
    <property type="nucleotide sequence ID" value="NZ_JAAEDH010000012.1"/>
</dbReference>
<dbReference type="Pfam" id="PF00126">
    <property type="entry name" value="HTH_1"/>
    <property type="match status" value="1"/>
</dbReference>
<keyword evidence="7" id="KW-1185">Reference proteome</keyword>
<dbReference type="InterPro" id="IPR005119">
    <property type="entry name" value="LysR_subst-bd"/>
</dbReference>
<dbReference type="GO" id="GO:0032993">
    <property type="term" value="C:protein-DNA complex"/>
    <property type="evidence" value="ECO:0007669"/>
    <property type="project" value="TreeGrafter"/>
</dbReference>
<dbReference type="SUPFAM" id="SSF53850">
    <property type="entry name" value="Periplasmic binding protein-like II"/>
    <property type="match status" value="1"/>
</dbReference>